<dbReference type="InterPro" id="IPR006311">
    <property type="entry name" value="TAT_signal"/>
</dbReference>
<dbReference type="Pfam" id="PF13668">
    <property type="entry name" value="Ferritin_2"/>
    <property type="match status" value="1"/>
</dbReference>
<reference evidence="1" key="1">
    <citation type="journal article" date="2014" name="Int. J. Syst. Evol. Microbiol.">
        <title>Complete genome sequence of Corynebacterium casei LMG S-19264T (=DSM 44701T), isolated from a smear-ripened cheese.</title>
        <authorList>
            <consortium name="US DOE Joint Genome Institute (JGI-PGF)"/>
            <person name="Walter F."/>
            <person name="Albersmeier A."/>
            <person name="Kalinowski J."/>
            <person name="Ruckert C."/>
        </authorList>
    </citation>
    <scope>NUCLEOTIDE SEQUENCE</scope>
    <source>
        <strain evidence="1">KCTC 32437</strain>
    </source>
</reference>
<dbReference type="EMBL" id="BMZE01000001">
    <property type="protein sequence ID" value="GHA18908.1"/>
    <property type="molecule type" value="Genomic_DNA"/>
</dbReference>
<evidence type="ECO:0008006" key="3">
    <source>
        <dbReference type="Google" id="ProtNLM"/>
    </source>
</evidence>
<evidence type="ECO:0000313" key="1">
    <source>
        <dbReference type="EMBL" id="GHA18908.1"/>
    </source>
</evidence>
<sequence>MNIETKNTLLSDIDPEITERLTVDRRAFFKRSVAGLGALASAPMVLAVTAQQAFGQTLPQDIRDVLNFALTLEHIEDYFYRSGLGQDGLIPPQYLDVFRHIGLHEAQHVALLESVLGADAVARPEIDATAGGQYADVLENFETYLTLSQTFEDLGVAAYKGQAANLIENDDILQTALQIHSVEARHAAMVRRIGGQKPWDDAFDEPMTREEVLQAAQPFLA</sequence>
<dbReference type="PROSITE" id="PS51318">
    <property type="entry name" value="TAT"/>
    <property type="match status" value="1"/>
</dbReference>
<gene>
    <name evidence="1" type="ORF">GCM10007989_12840</name>
</gene>
<dbReference type="AlphaFoldDB" id="A0A918S3G4"/>
<dbReference type="SUPFAM" id="SSF47240">
    <property type="entry name" value="Ferritin-like"/>
    <property type="match status" value="1"/>
</dbReference>
<evidence type="ECO:0000313" key="2">
    <source>
        <dbReference type="Proteomes" id="UP000646579"/>
    </source>
</evidence>
<keyword evidence="2" id="KW-1185">Reference proteome</keyword>
<name>A0A918S3G4_9HYPH</name>
<comment type="caution">
    <text evidence="1">The sequence shown here is derived from an EMBL/GenBank/DDBJ whole genome shotgun (WGS) entry which is preliminary data.</text>
</comment>
<organism evidence="1 2">
    <name type="scientific">Devosia pacifica</name>
    <dbReference type="NCBI Taxonomy" id="1335967"/>
    <lineage>
        <taxon>Bacteria</taxon>
        <taxon>Pseudomonadati</taxon>
        <taxon>Pseudomonadota</taxon>
        <taxon>Alphaproteobacteria</taxon>
        <taxon>Hyphomicrobiales</taxon>
        <taxon>Devosiaceae</taxon>
        <taxon>Devosia</taxon>
    </lineage>
</organism>
<accession>A0A918S3G4</accession>
<dbReference type="RefSeq" id="WP_189424405.1">
    <property type="nucleotide sequence ID" value="NZ_BMZE01000001.1"/>
</dbReference>
<protein>
    <recommendedName>
        <fullName evidence="3">Ferritin-like domain-containing protein</fullName>
    </recommendedName>
</protein>
<proteinExistence type="predicted"/>
<dbReference type="Proteomes" id="UP000646579">
    <property type="component" value="Unassembled WGS sequence"/>
</dbReference>
<dbReference type="InterPro" id="IPR009078">
    <property type="entry name" value="Ferritin-like_SF"/>
</dbReference>
<reference evidence="1" key="2">
    <citation type="submission" date="2020-09" db="EMBL/GenBank/DDBJ databases">
        <authorList>
            <person name="Sun Q."/>
            <person name="Kim S."/>
        </authorList>
    </citation>
    <scope>NUCLEOTIDE SEQUENCE</scope>
    <source>
        <strain evidence="1">KCTC 32437</strain>
    </source>
</reference>